<name>A0A1B2HZY2_9PSEU</name>
<accession>A0A1B2HZY2</accession>
<dbReference type="EMBL" id="CP016793">
    <property type="protein sequence ID" value="ANZ43264.1"/>
    <property type="molecule type" value="Genomic_DNA"/>
</dbReference>
<dbReference type="AlphaFoldDB" id="A0A1B2HZY2"/>
<organism evidence="1 2">
    <name type="scientific">Lentzea guizhouensis</name>
    <dbReference type="NCBI Taxonomy" id="1586287"/>
    <lineage>
        <taxon>Bacteria</taxon>
        <taxon>Bacillati</taxon>
        <taxon>Actinomycetota</taxon>
        <taxon>Actinomycetes</taxon>
        <taxon>Pseudonocardiales</taxon>
        <taxon>Pseudonocardiaceae</taxon>
        <taxon>Lentzea</taxon>
    </lineage>
</organism>
<dbReference type="Gene3D" id="3.40.47.10">
    <property type="match status" value="1"/>
</dbReference>
<evidence type="ECO:0000313" key="1">
    <source>
        <dbReference type="EMBL" id="ANZ43264.1"/>
    </source>
</evidence>
<dbReference type="RefSeq" id="WP_065921586.1">
    <property type="nucleotide sequence ID" value="NZ_CP016793.1"/>
</dbReference>
<proteinExistence type="predicted"/>
<dbReference type="KEGG" id="led:BBK82_35020"/>
<dbReference type="SUPFAM" id="SSF53901">
    <property type="entry name" value="Thiolase-like"/>
    <property type="match status" value="1"/>
</dbReference>
<dbReference type="STRING" id="1586287.BBK82_35020"/>
<dbReference type="Proteomes" id="UP000093053">
    <property type="component" value="Chromosome"/>
</dbReference>
<reference evidence="1 2" key="1">
    <citation type="submission" date="2016-07" db="EMBL/GenBank/DDBJ databases">
        <title>Complete genome sequence of the Lentzea guizhouensis DHS C013.</title>
        <authorList>
            <person name="Cao C."/>
        </authorList>
    </citation>
    <scope>NUCLEOTIDE SEQUENCE [LARGE SCALE GENOMIC DNA]</scope>
    <source>
        <strain evidence="1 2">DHS C013</strain>
    </source>
</reference>
<keyword evidence="2" id="KW-1185">Reference proteome</keyword>
<dbReference type="OrthoDB" id="3539120at2"/>
<gene>
    <name evidence="1" type="ORF">BBK82_35020</name>
</gene>
<evidence type="ECO:0000313" key="2">
    <source>
        <dbReference type="Proteomes" id="UP000093053"/>
    </source>
</evidence>
<protein>
    <submittedName>
        <fullName evidence="1">Uncharacterized protein</fullName>
    </submittedName>
</protein>
<dbReference type="InterPro" id="IPR016039">
    <property type="entry name" value="Thiolase-like"/>
</dbReference>
<dbReference type="GO" id="GO:0016746">
    <property type="term" value="F:acyltransferase activity"/>
    <property type="evidence" value="ECO:0007669"/>
    <property type="project" value="InterPro"/>
</dbReference>
<sequence>MLTLTAASAVVATHRNPYVPDEWLVSYQRDLMTPFGVELDPERLARGAGVTFQELAGQALELLPEPPKPDLVVVAHGLPDHYPFRSIGGHVDKLLGGGSENFAISEQGLRAPFTALRVAAAYHRSGRCRVGTVVVVEQGTFGNDEPLARDGLADTAAVLVLGGGGPWEIAAVPPASDDLAELVSASVAGHRPLVVAGPWAGDLPDLPVHRVARGSYCTSVWLALARHHEEWAQAHDALVLCDTDPRTGRSHAALLRRASQEGTT</sequence>